<dbReference type="Proteomes" id="UP001234989">
    <property type="component" value="Chromosome 9"/>
</dbReference>
<organism evidence="2 3">
    <name type="scientific">Solanum verrucosum</name>
    <dbReference type="NCBI Taxonomy" id="315347"/>
    <lineage>
        <taxon>Eukaryota</taxon>
        <taxon>Viridiplantae</taxon>
        <taxon>Streptophyta</taxon>
        <taxon>Embryophyta</taxon>
        <taxon>Tracheophyta</taxon>
        <taxon>Spermatophyta</taxon>
        <taxon>Magnoliopsida</taxon>
        <taxon>eudicotyledons</taxon>
        <taxon>Gunneridae</taxon>
        <taxon>Pentapetalae</taxon>
        <taxon>asterids</taxon>
        <taxon>lamiids</taxon>
        <taxon>Solanales</taxon>
        <taxon>Solanaceae</taxon>
        <taxon>Solanoideae</taxon>
        <taxon>Solaneae</taxon>
        <taxon>Solanum</taxon>
    </lineage>
</organism>
<keyword evidence="3" id="KW-1185">Reference proteome</keyword>
<dbReference type="PANTHER" id="PTHR46148">
    <property type="entry name" value="CHROMO DOMAIN-CONTAINING PROTEIN"/>
    <property type="match status" value="1"/>
</dbReference>
<dbReference type="PANTHER" id="PTHR46148:SF60">
    <property type="entry name" value="CHROMO DOMAIN-CONTAINING PROTEIN"/>
    <property type="match status" value="1"/>
</dbReference>
<evidence type="ECO:0000313" key="3">
    <source>
        <dbReference type="Proteomes" id="UP001234989"/>
    </source>
</evidence>
<name>A0AAF0UFP8_SOLVR</name>
<proteinExistence type="predicted"/>
<sequence>MRKSYADWCVRDVSFSIGEKFLLKLCPTKGVMKFEMKEKLSPRFTRPFEILGKYGEVAYRLALPSSLSAVHLVFHVSILKQYLHDDSHVIKWDSIALDQNLSFEEEPIAILDIQTK</sequence>
<accession>A0AAF0UFP8</accession>
<evidence type="ECO:0000313" key="2">
    <source>
        <dbReference type="EMBL" id="WMV44953.1"/>
    </source>
</evidence>
<protein>
    <recommendedName>
        <fullName evidence="1">Tf2-1-like SH3-like domain-containing protein</fullName>
    </recommendedName>
</protein>
<gene>
    <name evidence="2" type="ORF">MTR67_038338</name>
</gene>
<dbReference type="AlphaFoldDB" id="A0AAF0UFP8"/>
<feature type="domain" description="Tf2-1-like SH3-like" evidence="1">
    <location>
        <begin position="18"/>
        <end position="82"/>
    </location>
</feature>
<evidence type="ECO:0000259" key="1">
    <source>
        <dbReference type="Pfam" id="PF24626"/>
    </source>
</evidence>
<dbReference type="InterPro" id="IPR056924">
    <property type="entry name" value="SH3_Tf2-1"/>
</dbReference>
<reference evidence="2" key="1">
    <citation type="submission" date="2023-08" db="EMBL/GenBank/DDBJ databases">
        <title>A de novo genome assembly of Solanum verrucosum Schlechtendal, a Mexican diploid species geographically isolated from the other diploid A-genome species in potato relatives.</title>
        <authorList>
            <person name="Hosaka K."/>
        </authorList>
    </citation>
    <scope>NUCLEOTIDE SEQUENCE</scope>
    <source>
        <tissue evidence="2">Young leaves</tissue>
    </source>
</reference>
<dbReference type="EMBL" id="CP133620">
    <property type="protein sequence ID" value="WMV44953.1"/>
    <property type="molecule type" value="Genomic_DNA"/>
</dbReference>
<dbReference type="Pfam" id="PF24626">
    <property type="entry name" value="SH3_Tf2-1"/>
    <property type="match status" value="1"/>
</dbReference>